<keyword evidence="1 9" id="KW-0963">Cytoplasm</keyword>
<evidence type="ECO:0000256" key="4">
    <source>
        <dbReference type="ARBA" id="ARBA00022741"/>
    </source>
</evidence>
<dbReference type="PANTHER" id="PTHR21342">
    <property type="entry name" value="PHOSPHOPANTETHEINE ADENYLYLTRANSFERASE"/>
    <property type="match status" value="1"/>
</dbReference>
<evidence type="ECO:0000256" key="7">
    <source>
        <dbReference type="ARBA" id="ARBA00022993"/>
    </source>
</evidence>
<feature type="binding site" evidence="9">
    <location>
        <position position="28"/>
    </location>
    <ligand>
        <name>ATP</name>
        <dbReference type="ChEBI" id="CHEBI:30616"/>
    </ligand>
</feature>
<dbReference type="InterPro" id="IPR001980">
    <property type="entry name" value="PPAT"/>
</dbReference>
<name>A0A4Q1AVP4_9BACT</name>
<dbReference type="GO" id="GO:0004595">
    <property type="term" value="F:pantetheine-phosphate adenylyltransferase activity"/>
    <property type="evidence" value="ECO:0007669"/>
    <property type="project" value="UniProtKB-UniRule"/>
</dbReference>
<sequence>MAENLKKPLDSYRKAIYSGTFDPITNGHMDIIRRAANIFDEVIIAVAKSERKGPMFSHERRVEFAKAATKNMETVKVIGFDTLLVDLATELEIHTIIRGLRAVSDFEYELQMGYANSSINKKLETLYLMPTLENAFVSSTIVREIIRFDGKFCHLVPDEVLKCM</sequence>
<dbReference type="RefSeq" id="WP_129060227.1">
    <property type="nucleotide sequence ID" value="NZ_NXIE01000001.1"/>
</dbReference>
<keyword evidence="7 9" id="KW-0173">Coenzyme A biosynthesis</keyword>
<feature type="binding site" evidence="9">
    <location>
        <position position="98"/>
    </location>
    <ligand>
        <name>substrate</name>
    </ligand>
</feature>
<dbReference type="SUPFAM" id="SSF52374">
    <property type="entry name" value="Nucleotidylyl transferase"/>
    <property type="match status" value="1"/>
</dbReference>
<feature type="binding site" evidence="9">
    <location>
        <position position="20"/>
    </location>
    <ligand>
        <name>substrate</name>
    </ligand>
</feature>
<feature type="binding site" evidence="9">
    <location>
        <begin position="20"/>
        <end position="21"/>
    </location>
    <ligand>
        <name>ATP</name>
        <dbReference type="ChEBI" id="CHEBI:30616"/>
    </ligand>
</feature>
<comment type="catalytic activity">
    <reaction evidence="8 9">
        <text>(R)-4'-phosphopantetheine + ATP + H(+) = 3'-dephospho-CoA + diphosphate</text>
        <dbReference type="Rhea" id="RHEA:19801"/>
        <dbReference type="ChEBI" id="CHEBI:15378"/>
        <dbReference type="ChEBI" id="CHEBI:30616"/>
        <dbReference type="ChEBI" id="CHEBI:33019"/>
        <dbReference type="ChEBI" id="CHEBI:57328"/>
        <dbReference type="ChEBI" id="CHEBI:61723"/>
        <dbReference type="EC" id="2.7.7.3"/>
    </reaction>
</comment>
<dbReference type="NCBIfam" id="TIGR01510">
    <property type="entry name" value="coaD_prev_kdtB"/>
    <property type="match status" value="1"/>
</dbReference>
<feature type="binding site" evidence="9">
    <location>
        <position position="84"/>
    </location>
    <ligand>
        <name>substrate</name>
    </ligand>
</feature>
<comment type="cofactor">
    <cofactor evidence="9">
        <name>Mg(2+)</name>
        <dbReference type="ChEBI" id="CHEBI:18420"/>
    </cofactor>
</comment>
<dbReference type="AlphaFoldDB" id="A0A4Q1AVP4"/>
<gene>
    <name evidence="9" type="primary">coaD</name>
    <name evidence="11" type="ORF">CP965_01315</name>
</gene>
<comment type="caution">
    <text evidence="11">The sequence shown here is derived from an EMBL/GenBank/DDBJ whole genome shotgun (WGS) entry which is preliminary data.</text>
</comment>
<proteinExistence type="inferred from homology"/>
<feature type="site" description="Transition state stabilizer" evidence="9">
    <location>
        <position position="28"/>
    </location>
</feature>
<feature type="domain" description="Cytidyltransferase-like" evidence="10">
    <location>
        <begin position="16"/>
        <end position="144"/>
    </location>
</feature>
<dbReference type="GO" id="GO:0005737">
    <property type="term" value="C:cytoplasm"/>
    <property type="evidence" value="ECO:0007669"/>
    <property type="project" value="UniProtKB-SubCell"/>
</dbReference>
<evidence type="ECO:0000313" key="11">
    <source>
        <dbReference type="EMBL" id="RXK14115.1"/>
    </source>
</evidence>
<feature type="binding site" evidence="9">
    <location>
        <position position="109"/>
    </location>
    <ligand>
        <name>ATP</name>
        <dbReference type="ChEBI" id="CHEBI:30616"/>
    </ligand>
</feature>
<organism evidence="11 12">
    <name type="scientific">Halarcobacter mediterraneus</name>
    <dbReference type="NCBI Taxonomy" id="2023153"/>
    <lineage>
        <taxon>Bacteria</taxon>
        <taxon>Pseudomonadati</taxon>
        <taxon>Campylobacterota</taxon>
        <taxon>Epsilonproteobacteria</taxon>
        <taxon>Campylobacterales</taxon>
        <taxon>Arcobacteraceae</taxon>
        <taxon>Halarcobacter</taxon>
    </lineage>
</organism>
<accession>A0A4Q1AVP4</accession>
<comment type="subcellular location">
    <subcellularLocation>
        <location evidence="9">Cytoplasm</location>
    </subcellularLocation>
</comment>
<keyword evidence="4 9" id="KW-0547">Nucleotide-binding</keyword>
<evidence type="ECO:0000256" key="8">
    <source>
        <dbReference type="ARBA" id="ARBA00029346"/>
    </source>
</evidence>
<keyword evidence="3 9" id="KW-0548">Nucleotidyltransferase</keyword>
<feature type="binding site" evidence="9">
    <location>
        <position position="52"/>
    </location>
    <ligand>
        <name>substrate</name>
    </ligand>
</feature>
<evidence type="ECO:0000313" key="12">
    <source>
        <dbReference type="Proteomes" id="UP000289718"/>
    </source>
</evidence>
<feature type="binding site" evidence="9">
    <location>
        <begin position="134"/>
        <end position="140"/>
    </location>
    <ligand>
        <name>ATP</name>
        <dbReference type="ChEBI" id="CHEBI:30616"/>
    </ligand>
</feature>
<keyword evidence="12" id="KW-1185">Reference proteome</keyword>
<dbReference type="InterPro" id="IPR004821">
    <property type="entry name" value="Cyt_trans-like"/>
</dbReference>
<dbReference type="Proteomes" id="UP000289718">
    <property type="component" value="Unassembled WGS sequence"/>
</dbReference>
<evidence type="ECO:0000256" key="3">
    <source>
        <dbReference type="ARBA" id="ARBA00022695"/>
    </source>
</evidence>
<dbReference type="OrthoDB" id="9806661at2"/>
<dbReference type="CDD" id="cd02163">
    <property type="entry name" value="PPAT"/>
    <property type="match status" value="1"/>
</dbReference>
<dbReference type="GO" id="GO:0015937">
    <property type="term" value="P:coenzyme A biosynthetic process"/>
    <property type="evidence" value="ECO:0007669"/>
    <property type="project" value="UniProtKB-UniRule"/>
</dbReference>
<reference evidence="11 12" key="1">
    <citation type="submission" date="2017-09" db="EMBL/GenBank/DDBJ databases">
        <title>Genomics of the genus Arcobacter.</title>
        <authorList>
            <person name="Perez-Cataluna A."/>
            <person name="Figueras M.J."/>
            <person name="Salas-Masso N."/>
        </authorList>
    </citation>
    <scope>NUCLEOTIDE SEQUENCE [LARGE SCALE GENOMIC DNA]</scope>
    <source>
        <strain evidence="11 12">F156-34</strain>
    </source>
</reference>
<dbReference type="Gene3D" id="3.40.50.620">
    <property type="entry name" value="HUPs"/>
    <property type="match status" value="1"/>
</dbReference>
<dbReference type="Pfam" id="PF01467">
    <property type="entry name" value="CTP_transf_like"/>
    <property type="match status" value="1"/>
</dbReference>
<dbReference type="UniPathway" id="UPA00241">
    <property type="reaction ID" value="UER00355"/>
</dbReference>
<evidence type="ECO:0000256" key="6">
    <source>
        <dbReference type="ARBA" id="ARBA00022842"/>
    </source>
</evidence>
<dbReference type="PRINTS" id="PR01020">
    <property type="entry name" value="LPSBIOSNTHSS"/>
</dbReference>
<evidence type="ECO:0000256" key="9">
    <source>
        <dbReference type="HAMAP-Rule" id="MF_00151"/>
    </source>
</evidence>
<evidence type="ECO:0000256" key="1">
    <source>
        <dbReference type="ARBA" id="ARBA00022490"/>
    </source>
</evidence>
<comment type="function">
    <text evidence="9">Reversibly transfers an adenylyl group from ATP to 4'-phosphopantetheine, yielding dephospho-CoA (dPCoA) and pyrophosphate.</text>
</comment>
<dbReference type="EC" id="2.7.7.3" evidence="9"/>
<dbReference type="NCBIfam" id="TIGR00125">
    <property type="entry name" value="cyt_tran_rel"/>
    <property type="match status" value="1"/>
</dbReference>
<keyword evidence="6 9" id="KW-0460">Magnesium</keyword>
<dbReference type="InterPro" id="IPR014729">
    <property type="entry name" value="Rossmann-like_a/b/a_fold"/>
</dbReference>
<evidence type="ECO:0000256" key="5">
    <source>
        <dbReference type="ARBA" id="ARBA00022840"/>
    </source>
</evidence>
<protein>
    <recommendedName>
        <fullName evidence="9">Phosphopantetheine adenylyltransferase</fullName>
        <ecNumber evidence="9">2.7.7.3</ecNumber>
    </recommendedName>
    <alternativeName>
        <fullName evidence="9">Dephospho-CoA pyrophosphorylase</fullName>
    </alternativeName>
    <alternativeName>
        <fullName evidence="9">Pantetheine-phosphate adenylyltransferase</fullName>
        <shortName evidence="9">PPAT</shortName>
    </alternativeName>
</protein>
<keyword evidence="2 9" id="KW-0808">Transferase</keyword>
<comment type="similarity">
    <text evidence="9">Belongs to the bacterial CoaD family.</text>
</comment>
<dbReference type="HAMAP" id="MF_00151">
    <property type="entry name" value="PPAT_bact"/>
    <property type="match status" value="1"/>
</dbReference>
<feature type="binding site" evidence="9">
    <location>
        <begin position="99"/>
        <end position="101"/>
    </location>
    <ligand>
        <name>ATP</name>
        <dbReference type="ChEBI" id="CHEBI:30616"/>
    </ligand>
</feature>
<dbReference type="EMBL" id="NXIE01000001">
    <property type="protein sequence ID" value="RXK14115.1"/>
    <property type="molecule type" value="Genomic_DNA"/>
</dbReference>
<keyword evidence="5 9" id="KW-0067">ATP-binding</keyword>
<evidence type="ECO:0000256" key="2">
    <source>
        <dbReference type="ARBA" id="ARBA00022679"/>
    </source>
</evidence>
<comment type="pathway">
    <text evidence="9">Cofactor biosynthesis; coenzyme A biosynthesis; CoA from (R)-pantothenate: step 4/5.</text>
</comment>
<dbReference type="PANTHER" id="PTHR21342:SF1">
    <property type="entry name" value="PHOSPHOPANTETHEINE ADENYLYLTRANSFERASE"/>
    <property type="match status" value="1"/>
</dbReference>
<dbReference type="GO" id="GO:0005524">
    <property type="term" value="F:ATP binding"/>
    <property type="evidence" value="ECO:0007669"/>
    <property type="project" value="UniProtKB-KW"/>
</dbReference>
<evidence type="ECO:0000259" key="10">
    <source>
        <dbReference type="Pfam" id="PF01467"/>
    </source>
</evidence>
<comment type="subunit">
    <text evidence="9">Homohexamer.</text>
</comment>